<dbReference type="KEGG" id="cace:CACET_c39320"/>
<dbReference type="InterPro" id="IPR043765">
    <property type="entry name" value="DUF5711"/>
</dbReference>
<dbReference type="Pfam" id="PF18975">
    <property type="entry name" value="DUF5711"/>
    <property type="match status" value="1"/>
</dbReference>
<evidence type="ECO:0000313" key="1">
    <source>
        <dbReference type="EMBL" id="AKL97358.1"/>
    </source>
</evidence>
<dbReference type="AlphaFoldDB" id="A0A0D8IAZ2"/>
<dbReference type="RefSeq" id="WP_044825672.1">
    <property type="nucleotide sequence ID" value="NZ_CP009687.1"/>
</dbReference>
<dbReference type="SUPFAM" id="SSF69304">
    <property type="entry name" value="Tricorn protease N-terminal domain"/>
    <property type="match status" value="1"/>
</dbReference>
<dbReference type="OrthoDB" id="1950859at2"/>
<name>A0A0D8IAZ2_9CLOT</name>
<gene>
    <name evidence="1" type="ORF">CACET_c39320</name>
</gene>
<organism evidence="1 2">
    <name type="scientific">Clostridium aceticum</name>
    <dbReference type="NCBI Taxonomy" id="84022"/>
    <lineage>
        <taxon>Bacteria</taxon>
        <taxon>Bacillati</taxon>
        <taxon>Bacillota</taxon>
        <taxon>Clostridia</taxon>
        <taxon>Eubacteriales</taxon>
        <taxon>Clostridiaceae</taxon>
        <taxon>Clostridium</taxon>
    </lineage>
</organism>
<reference evidence="1 2" key="1">
    <citation type="submission" date="2014-10" db="EMBL/GenBank/DDBJ databases">
        <title>Genome sequence of Clostridium aceticum DSM 1496.</title>
        <authorList>
            <person name="Poehlein A."/>
            <person name="Schiel-Bengelsdorf B."/>
            <person name="Gottschalk G."/>
            <person name="Duerre P."/>
            <person name="Daniel R."/>
        </authorList>
    </citation>
    <scope>NUCLEOTIDE SEQUENCE [LARGE SCALE GENOMIC DNA]</scope>
    <source>
        <strain evidence="1 2">DSM 1496</strain>
    </source>
</reference>
<accession>A0A0D8IAZ2</accession>
<dbReference type="Proteomes" id="UP000035704">
    <property type="component" value="Chromosome"/>
</dbReference>
<evidence type="ECO:0000313" key="2">
    <source>
        <dbReference type="Proteomes" id="UP000035704"/>
    </source>
</evidence>
<dbReference type="PATRIC" id="fig|84022.5.peg.1185"/>
<proteinExistence type="predicted"/>
<keyword evidence="2" id="KW-1185">Reference proteome</keyword>
<dbReference type="EMBL" id="CP009687">
    <property type="protein sequence ID" value="AKL97358.1"/>
    <property type="molecule type" value="Genomic_DNA"/>
</dbReference>
<protein>
    <submittedName>
        <fullName evidence="1">Uncharacterized protein</fullName>
    </submittedName>
</protein>
<dbReference type="STRING" id="84022.CACET_c39320"/>
<sequence>MINKRKKFTLLIIMVLVIVSPQIISKIRFVMTSSEKIVYLMGEIETNHSSDIIYGKLEDGIVQYWEGILYFYDTTGAQKWHLNLGVVNPMLKTNAKDIYVVDNSKNQLIRIDKGGNIVYRYTMEGSLSKLAIEEDNYLLLQYPTKNNMTELVVLDNEGRKHSSILLGEGQVMNIAISKPHDLIAINTVTTKNSLESHLLTYDLKGQLIASNHLEEEFILNFSYDAKGNLVVIKEKEIIGINRDNKVIWDIFLEKIKVFKESPLQHMIVYSGEESRNRLIYRREGEGIRIVQYNGKVAGKTKVDEDLLGIDSYGEEILLYSLRTIYLVDKKANILVEYKYSSDIEEVFIFPKGHVVVATRGKLSFLRILEA</sequence>